<sequence length="453" mass="50173">MENSVIHRTKGKTKGNEFNVKRIKEYRQKVESELTNICNDIMIVIDEHLIPSAAAGESKVFFYKMKGDYYRYLAEFKTGNEKKDAADHSMKAYETATTAAGAELPPTHPLRLGLALNFSVFYYEILNSPERACHLAKHAFDEAISELDNLNEELYKDSTLIMQLLRDNLTLWTSDIPEDGAIAIQYLSSLSIYHLLGLHTMMSSSGSESCCADVKIFAVILDLDGTLLDTESATKGVLKEFLAKRIASSGDSGFLDPNNALIESVMRKKISSALGFGWNECFSTILGSDQVKSGKPSPDLFIEAARRMGVDAAKCLVIEDSLVGVKAAKAAKMKVVAFPSESEADCSLLADSVLHSLLEFQPEIWGLPLFDDWVDNALPVEPIYLSILYKNGCVSEVTEHGKSALPCQVSGVYFGWAESGMHKFLKVVVGIGQRHRLCNTMRNIVSNRYFIFI</sequence>
<organism evidence="3 4">
    <name type="scientific">Hevea brasiliensis</name>
    <name type="common">Para rubber tree</name>
    <name type="synonym">Siphonia brasiliensis</name>
    <dbReference type="NCBI Taxonomy" id="3981"/>
    <lineage>
        <taxon>Eukaryota</taxon>
        <taxon>Viridiplantae</taxon>
        <taxon>Streptophyta</taxon>
        <taxon>Embryophyta</taxon>
        <taxon>Tracheophyta</taxon>
        <taxon>Spermatophyta</taxon>
        <taxon>Magnoliopsida</taxon>
        <taxon>eudicotyledons</taxon>
        <taxon>Gunneridae</taxon>
        <taxon>Pentapetalae</taxon>
        <taxon>rosids</taxon>
        <taxon>fabids</taxon>
        <taxon>Malpighiales</taxon>
        <taxon>Euphorbiaceae</taxon>
        <taxon>Crotonoideae</taxon>
        <taxon>Micrandreae</taxon>
        <taxon>Hevea</taxon>
    </lineage>
</organism>
<dbReference type="Pfam" id="PF00244">
    <property type="entry name" value="14-3-3"/>
    <property type="match status" value="1"/>
</dbReference>
<dbReference type="InterPro" id="IPR006439">
    <property type="entry name" value="HAD-SF_hydro_IA"/>
</dbReference>
<dbReference type="InterPro" id="IPR000308">
    <property type="entry name" value="14-3-3"/>
</dbReference>
<dbReference type="InterPro" id="IPR036412">
    <property type="entry name" value="HAD-like_sf"/>
</dbReference>
<dbReference type="CDD" id="cd07505">
    <property type="entry name" value="HAD_BPGM-like"/>
    <property type="match status" value="1"/>
</dbReference>
<dbReference type="InterPro" id="IPR023409">
    <property type="entry name" value="14-3-3_CS"/>
</dbReference>
<dbReference type="InterPro" id="IPR023214">
    <property type="entry name" value="HAD_sf"/>
</dbReference>
<evidence type="ECO:0000313" key="4">
    <source>
        <dbReference type="Proteomes" id="UP000467840"/>
    </source>
</evidence>
<keyword evidence="4" id="KW-1185">Reference proteome</keyword>
<dbReference type="AlphaFoldDB" id="A0A6A6LLD4"/>
<accession>A0A6A6LLD4</accession>
<proteinExistence type="inferred from homology"/>
<dbReference type="PRINTS" id="PR00305">
    <property type="entry name" value="1433ZETA"/>
</dbReference>
<reference evidence="3 4" key="1">
    <citation type="journal article" date="2020" name="Mol. Plant">
        <title>The Chromosome-Based Rubber Tree Genome Provides New Insights into Spurge Genome Evolution and Rubber Biosynthesis.</title>
        <authorList>
            <person name="Liu J."/>
            <person name="Shi C."/>
            <person name="Shi C.C."/>
            <person name="Li W."/>
            <person name="Zhang Q.J."/>
            <person name="Zhang Y."/>
            <person name="Li K."/>
            <person name="Lu H.F."/>
            <person name="Shi C."/>
            <person name="Zhu S.T."/>
            <person name="Xiao Z.Y."/>
            <person name="Nan H."/>
            <person name="Yue Y."/>
            <person name="Zhu X.G."/>
            <person name="Wu Y."/>
            <person name="Hong X.N."/>
            <person name="Fan G.Y."/>
            <person name="Tong Y."/>
            <person name="Zhang D."/>
            <person name="Mao C.L."/>
            <person name="Liu Y.L."/>
            <person name="Hao S.J."/>
            <person name="Liu W.Q."/>
            <person name="Lv M.Q."/>
            <person name="Zhang H.B."/>
            <person name="Liu Y."/>
            <person name="Hu-Tang G.R."/>
            <person name="Wang J.P."/>
            <person name="Wang J.H."/>
            <person name="Sun Y.H."/>
            <person name="Ni S.B."/>
            <person name="Chen W.B."/>
            <person name="Zhang X.C."/>
            <person name="Jiao Y.N."/>
            <person name="Eichler E.E."/>
            <person name="Li G.H."/>
            <person name="Liu X."/>
            <person name="Gao L.Z."/>
        </authorList>
    </citation>
    <scope>NUCLEOTIDE SEQUENCE [LARGE SCALE GENOMIC DNA]</scope>
    <source>
        <strain evidence="4">cv. GT1</strain>
        <tissue evidence="3">Leaf</tissue>
    </source>
</reference>
<protein>
    <recommendedName>
        <fullName evidence="2">14-3-3 domain-containing protein</fullName>
    </recommendedName>
</protein>
<dbReference type="InterPro" id="IPR023410">
    <property type="entry name" value="14-3-3_domain"/>
</dbReference>
<dbReference type="PROSITE" id="PS00797">
    <property type="entry name" value="1433_2"/>
    <property type="match status" value="1"/>
</dbReference>
<evidence type="ECO:0000313" key="3">
    <source>
        <dbReference type="EMBL" id="KAF2302262.1"/>
    </source>
</evidence>
<dbReference type="SMART" id="SM00101">
    <property type="entry name" value="14_3_3"/>
    <property type="match status" value="1"/>
</dbReference>
<feature type="domain" description="14-3-3" evidence="2">
    <location>
        <begin position="1"/>
        <end position="186"/>
    </location>
</feature>
<dbReference type="Gene3D" id="1.20.190.20">
    <property type="entry name" value="14-3-3 domain"/>
    <property type="match status" value="1"/>
</dbReference>
<dbReference type="Pfam" id="PF00702">
    <property type="entry name" value="Hydrolase"/>
    <property type="match status" value="1"/>
</dbReference>
<dbReference type="Proteomes" id="UP000467840">
    <property type="component" value="Chromosome 4"/>
</dbReference>
<dbReference type="PANTHER" id="PTHR18860">
    <property type="entry name" value="14-3-3 PROTEIN"/>
    <property type="match status" value="1"/>
</dbReference>
<comment type="caution">
    <text evidence="3">The sequence shown here is derived from an EMBL/GenBank/DDBJ whole genome shotgun (WGS) entry which is preliminary data.</text>
</comment>
<dbReference type="SUPFAM" id="SSF48445">
    <property type="entry name" value="14-3-3 protein"/>
    <property type="match status" value="1"/>
</dbReference>
<gene>
    <name evidence="3" type="ORF">GH714_033916</name>
</gene>
<dbReference type="InterPro" id="IPR036815">
    <property type="entry name" value="14-3-3_dom_sf"/>
</dbReference>
<name>A0A6A6LLD4_HEVBR</name>
<dbReference type="SUPFAM" id="SSF56784">
    <property type="entry name" value="HAD-like"/>
    <property type="match status" value="1"/>
</dbReference>
<dbReference type="EMBL" id="JAAGAX010000010">
    <property type="protein sequence ID" value="KAF2302262.1"/>
    <property type="molecule type" value="Genomic_DNA"/>
</dbReference>
<dbReference type="NCBIfam" id="TIGR01509">
    <property type="entry name" value="HAD-SF-IA-v3"/>
    <property type="match status" value="1"/>
</dbReference>
<dbReference type="Gene3D" id="3.40.50.1000">
    <property type="entry name" value="HAD superfamily/HAD-like"/>
    <property type="match status" value="1"/>
</dbReference>
<evidence type="ECO:0000259" key="2">
    <source>
        <dbReference type="SMART" id="SM00101"/>
    </source>
</evidence>
<comment type="similarity">
    <text evidence="1">Belongs to the 14-3-3 family.</text>
</comment>
<evidence type="ECO:0000256" key="1">
    <source>
        <dbReference type="ARBA" id="ARBA00006141"/>
    </source>
</evidence>